<sequence length="187" mass="19350">MDHRVMSLGLLSSGGTVKGHEVAIEKQALLTSGRADTRRWLYGCIPGPGHQHITGGLSSWDSPSVCFHLPRTRTAGLAYDVTHIAASSWPVYQAPARTCPCLAGLLPWCGGSTTLAAGVTPGCVTLPPGLQPPVQPPRPAVLPACCAGTGPAEPPCSRHQASTQLGGSRDVGAPARHAKQHYKAAIA</sequence>
<protein>
    <submittedName>
        <fullName evidence="2">Uncharacterized protein</fullName>
    </submittedName>
</protein>
<comment type="caution">
    <text evidence="2">The sequence shown here is derived from an EMBL/GenBank/DDBJ whole genome shotgun (WGS) entry which is preliminary data.</text>
</comment>
<keyword evidence="3" id="KW-1185">Reference proteome</keyword>
<dbReference type="Proteomes" id="UP000485058">
    <property type="component" value="Unassembled WGS sequence"/>
</dbReference>
<dbReference type="EMBL" id="BLLF01000794">
    <property type="protein sequence ID" value="GFH15011.1"/>
    <property type="molecule type" value="Genomic_DNA"/>
</dbReference>
<name>A0A699YZ86_HAELA</name>
<evidence type="ECO:0000313" key="2">
    <source>
        <dbReference type="EMBL" id="GFH15011.1"/>
    </source>
</evidence>
<dbReference type="AlphaFoldDB" id="A0A699YZ86"/>
<accession>A0A699YZ86</accession>
<evidence type="ECO:0000313" key="3">
    <source>
        <dbReference type="Proteomes" id="UP000485058"/>
    </source>
</evidence>
<feature type="region of interest" description="Disordered" evidence="1">
    <location>
        <begin position="156"/>
        <end position="177"/>
    </location>
</feature>
<organism evidence="2 3">
    <name type="scientific">Haematococcus lacustris</name>
    <name type="common">Green alga</name>
    <name type="synonym">Haematococcus pluvialis</name>
    <dbReference type="NCBI Taxonomy" id="44745"/>
    <lineage>
        <taxon>Eukaryota</taxon>
        <taxon>Viridiplantae</taxon>
        <taxon>Chlorophyta</taxon>
        <taxon>core chlorophytes</taxon>
        <taxon>Chlorophyceae</taxon>
        <taxon>CS clade</taxon>
        <taxon>Chlamydomonadales</taxon>
        <taxon>Haematococcaceae</taxon>
        <taxon>Haematococcus</taxon>
    </lineage>
</organism>
<gene>
    <name evidence="2" type="ORF">HaLaN_11160</name>
</gene>
<proteinExistence type="predicted"/>
<evidence type="ECO:0000256" key="1">
    <source>
        <dbReference type="SAM" id="MobiDB-lite"/>
    </source>
</evidence>
<reference evidence="2 3" key="1">
    <citation type="submission" date="2020-02" db="EMBL/GenBank/DDBJ databases">
        <title>Draft genome sequence of Haematococcus lacustris strain NIES-144.</title>
        <authorList>
            <person name="Morimoto D."/>
            <person name="Nakagawa S."/>
            <person name="Yoshida T."/>
            <person name="Sawayama S."/>
        </authorList>
    </citation>
    <scope>NUCLEOTIDE SEQUENCE [LARGE SCALE GENOMIC DNA]</scope>
    <source>
        <strain evidence="2 3">NIES-144</strain>
    </source>
</reference>